<sequence>MATRPVCVLLLLLSLLSLPMSVASQRCTRPGYSTDPVCIHGANPYCDGTRCLYASCSAGYYASQVHEEGVIYDTQTANLCTRCPGQGQTTDAHGQTGLTYGIGECYIPCGPAKCYVPSSGGLSLTASQTGMTQCVNSRKGICESTCTVDGTLPIPDAYTLGTVCHKTRSKKRNLPLAPRASARHVKKSAIVPPDSLLQKKAVLPRPAPVAAVGHAGAGEKRRTSGERERERAKAEKKYKVKLDERETVQEPKLEKAAAMGAKLRGAASYEHEKGPYARALDYRY</sequence>
<dbReference type="OrthoDB" id="10520097at2759"/>
<feature type="region of interest" description="Disordered" evidence="1">
    <location>
        <begin position="209"/>
        <end position="238"/>
    </location>
</feature>
<evidence type="ECO:0000313" key="3">
    <source>
        <dbReference type="EMBL" id="EJU00524.1"/>
    </source>
</evidence>
<evidence type="ECO:0000256" key="1">
    <source>
        <dbReference type="SAM" id="MobiDB-lite"/>
    </source>
</evidence>
<evidence type="ECO:0000256" key="2">
    <source>
        <dbReference type="SAM" id="SignalP"/>
    </source>
</evidence>
<dbReference type="HOGENOM" id="CLU_980125_0_0_1"/>
<proteinExistence type="predicted"/>
<dbReference type="Proteomes" id="UP000030653">
    <property type="component" value="Unassembled WGS sequence"/>
</dbReference>
<protein>
    <submittedName>
        <fullName evidence="3">Uncharacterized protein</fullName>
    </submittedName>
</protein>
<gene>
    <name evidence="3" type="ORF">DACRYDRAFT_16542</name>
</gene>
<dbReference type="EMBL" id="JH795866">
    <property type="protein sequence ID" value="EJU00524.1"/>
    <property type="molecule type" value="Genomic_DNA"/>
</dbReference>
<name>M5FVY6_DACPD</name>
<feature type="compositionally biased region" description="Basic and acidic residues" evidence="1">
    <location>
        <begin position="217"/>
        <end position="238"/>
    </location>
</feature>
<feature type="chain" id="PRO_5004067353" evidence="2">
    <location>
        <begin position="25"/>
        <end position="284"/>
    </location>
</feature>
<organism evidence="3 4">
    <name type="scientific">Dacryopinax primogenitus (strain DJM 731)</name>
    <name type="common">Brown rot fungus</name>
    <dbReference type="NCBI Taxonomy" id="1858805"/>
    <lineage>
        <taxon>Eukaryota</taxon>
        <taxon>Fungi</taxon>
        <taxon>Dikarya</taxon>
        <taxon>Basidiomycota</taxon>
        <taxon>Agaricomycotina</taxon>
        <taxon>Dacrymycetes</taxon>
        <taxon>Dacrymycetales</taxon>
        <taxon>Dacrymycetaceae</taxon>
        <taxon>Dacryopinax</taxon>
    </lineage>
</organism>
<keyword evidence="2" id="KW-0732">Signal</keyword>
<dbReference type="GeneID" id="63686267"/>
<dbReference type="AlphaFoldDB" id="M5FVY6"/>
<dbReference type="RefSeq" id="XP_040627421.1">
    <property type="nucleotide sequence ID" value="XM_040771205.1"/>
</dbReference>
<keyword evidence="4" id="KW-1185">Reference proteome</keyword>
<reference evidence="3 4" key="1">
    <citation type="journal article" date="2012" name="Science">
        <title>The Paleozoic origin of enzymatic lignin decomposition reconstructed from 31 fungal genomes.</title>
        <authorList>
            <person name="Floudas D."/>
            <person name="Binder M."/>
            <person name="Riley R."/>
            <person name="Barry K."/>
            <person name="Blanchette R.A."/>
            <person name="Henrissat B."/>
            <person name="Martinez A.T."/>
            <person name="Otillar R."/>
            <person name="Spatafora J.W."/>
            <person name="Yadav J.S."/>
            <person name="Aerts A."/>
            <person name="Benoit I."/>
            <person name="Boyd A."/>
            <person name="Carlson A."/>
            <person name="Copeland A."/>
            <person name="Coutinho P.M."/>
            <person name="de Vries R.P."/>
            <person name="Ferreira P."/>
            <person name="Findley K."/>
            <person name="Foster B."/>
            <person name="Gaskell J."/>
            <person name="Glotzer D."/>
            <person name="Gorecki P."/>
            <person name="Heitman J."/>
            <person name="Hesse C."/>
            <person name="Hori C."/>
            <person name="Igarashi K."/>
            <person name="Jurgens J.A."/>
            <person name="Kallen N."/>
            <person name="Kersten P."/>
            <person name="Kohler A."/>
            <person name="Kuees U."/>
            <person name="Kumar T.K.A."/>
            <person name="Kuo A."/>
            <person name="LaButti K."/>
            <person name="Larrondo L.F."/>
            <person name="Lindquist E."/>
            <person name="Ling A."/>
            <person name="Lombard V."/>
            <person name="Lucas S."/>
            <person name="Lundell T."/>
            <person name="Martin R."/>
            <person name="McLaughlin D.J."/>
            <person name="Morgenstern I."/>
            <person name="Morin E."/>
            <person name="Murat C."/>
            <person name="Nagy L.G."/>
            <person name="Nolan M."/>
            <person name="Ohm R.A."/>
            <person name="Patyshakuliyeva A."/>
            <person name="Rokas A."/>
            <person name="Ruiz-Duenas F.J."/>
            <person name="Sabat G."/>
            <person name="Salamov A."/>
            <person name="Samejima M."/>
            <person name="Schmutz J."/>
            <person name="Slot J.C."/>
            <person name="St John F."/>
            <person name="Stenlid J."/>
            <person name="Sun H."/>
            <person name="Sun S."/>
            <person name="Syed K."/>
            <person name="Tsang A."/>
            <person name="Wiebenga A."/>
            <person name="Young D."/>
            <person name="Pisabarro A."/>
            <person name="Eastwood D.C."/>
            <person name="Martin F."/>
            <person name="Cullen D."/>
            <person name="Grigoriev I.V."/>
            <person name="Hibbett D.S."/>
        </authorList>
    </citation>
    <scope>NUCLEOTIDE SEQUENCE [LARGE SCALE GENOMIC DNA]</scope>
    <source>
        <strain evidence="3 4">DJM-731 SS1</strain>
    </source>
</reference>
<accession>M5FVY6</accession>
<evidence type="ECO:0000313" key="4">
    <source>
        <dbReference type="Proteomes" id="UP000030653"/>
    </source>
</evidence>
<feature type="signal peptide" evidence="2">
    <location>
        <begin position="1"/>
        <end position="24"/>
    </location>
</feature>